<dbReference type="Proteomes" id="UP000579281">
    <property type="component" value="Unassembled WGS sequence"/>
</dbReference>
<name>A0A841KWR0_9FIRM</name>
<reference evidence="1 2" key="1">
    <citation type="submission" date="2020-08" db="EMBL/GenBank/DDBJ databases">
        <title>Genomic Encyclopedia of Type Strains, Phase IV (KMG-IV): sequencing the most valuable type-strain genomes for metagenomic binning, comparative biology and taxonomic classification.</title>
        <authorList>
            <person name="Goeker M."/>
        </authorList>
    </citation>
    <scope>NUCLEOTIDE SEQUENCE [LARGE SCALE GENOMIC DNA]</scope>
    <source>
        <strain evidence="1 2">DSM 103526</strain>
    </source>
</reference>
<evidence type="ECO:0000313" key="2">
    <source>
        <dbReference type="Proteomes" id="UP000579281"/>
    </source>
</evidence>
<evidence type="ECO:0000313" key="1">
    <source>
        <dbReference type="EMBL" id="MBB6217881.1"/>
    </source>
</evidence>
<sequence>MDISSYAAQNLYSVKQALNIAVLQKAMNQDASAVSMLVEGMQQTNKAVMENSITPHKGGNIDISI</sequence>
<gene>
    <name evidence="1" type="ORF">HNQ80_004017</name>
</gene>
<protein>
    <recommendedName>
        <fullName evidence="3">Motility protein</fullName>
    </recommendedName>
</protein>
<dbReference type="Pfam" id="PF14070">
    <property type="entry name" value="YjfB_motility"/>
    <property type="match status" value="1"/>
</dbReference>
<dbReference type="InterPro" id="IPR025906">
    <property type="entry name" value="YjfB_motility"/>
</dbReference>
<accession>A0A841KWR0</accession>
<dbReference type="AlphaFoldDB" id="A0A841KWR0"/>
<dbReference type="EMBL" id="JACHEN010000029">
    <property type="protein sequence ID" value="MBB6217881.1"/>
    <property type="molecule type" value="Genomic_DNA"/>
</dbReference>
<proteinExistence type="predicted"/>
<keyword evidence="2" id="KW-1185">Reference proteome</keyword>
<evidence type="ECO:0008006" key="3">
    <source>
        <dbReference type="Google" id="ProtNLM"/>
    </source>
</evidence>
<comment type="caution">
    <text evidence="1">The sequence shown here is derived from an EMBL/GenBank/DDBJ whole genome shotgun (WGS) entry which is preliminary data.</text>
</comment>
<organism evidence="1 2">
    <name type="scientific">Anaerosolibacter carboniphilus</name>
    <dbReference type="NCBI Taxonomy" id="1417629"/>
    <lineage>
        <taxon>Bacteria</taxon>
        <taxon>Bacillati</taxon>
        <taxon>Bacillota</taxon>
        <taxon>Clostridia</taxon>
        <taxon>Peptostreptococcales</taxon>
        <taxon>Thermotaleaceae</taxon>
        <taxon>Anaerosolibacter</taxon>
    </lineage>
</organism>
<dbReference type="RefSeq" id="WP_184312388.1">
    <property type="nucleotide sequence ID" value="NZ_JACHEN010000029.1"/>
</dbReference>